<protein>
    <submittedName>
        <fullName evidence="2">Uncharacterized protein</fullName>
    </submittedName>
</protein>
<evidence type="ECO:0000256" key="1">
    <source>
        <dbReference type="SAM" id="MobiDB-lite"/>
    </source>
</evidence>
<evidence type="ECO:0000313" key="3">
    <source>
        <dbReference type="Proteomes" id="UP000765509"/>
    </source>
</evidence>
<reference evidence="2" key="1">
    <citation type="submission" date="2021-03" db="EMBL/GenBank/DDBJ databases">
        <title>Draft genome sequence of rust myrtle Austropuccinia psidii MF-1, a brazilian biotype.</title>
        <authorList>
            <person name="Quecine M.C."/>
            <person name="Pachon D.M.R."/>
            <person name="Bonatelli M.L."/>
            <person name="Correr F.H."/>
            <person name="Franceschini L.M."/>
            <person name="Leite T.F."/>
            <person name="Margarido G.R.A."/>
            <person name="Almeida C.A."/>
            <person name="Ferrarezi J.A."/>
            <person name="Labate C.A."/>
        </authorList>
    </citation>
    <scope>NUCLEOTIDE SEQUENCE</scope>
    <source>
        <strain evidence="2">MF-1</strain>
    </source>
</reference>
<accession>A0A9Q3ECC3</accession>
<proteinExistence type="predicted"/>
<organism evidence="2 3">
    <name type="scientific">Austropuccinia psidii MF-1</name>
    <dbReference type="NCBI Taxonomy" id="1389203"/>
    <lineage>
        <taxon>Eukaryota</taxon>
        <taxon>Fungi</taxon>
        <taxon>Dikarya</taxon>
        <taxon>Basidiomycota</taxon>
        <taxon>Pucciniomycotina</taxon>
        <taxon>Pucciniomycetes</taxon>
        <taxon>Pucciniales</taxon>
        <taxon>Sphaerophragmiaceae</taxon>
        <taxon>Austropuccinia</taxon>
    </lineage>
</organism>
<gene>
    <name evidence="2" type="ORF">O181_059511</name>
</gene>
<feature type="compositionally biased region" description="Low complexity" evidence="1">
    <location>
        <begin position="139"/>
        <end position="148"/>
    </location>
</feature>
<feature type="region of interest" description="Disordered" evidence="1">
    <location>
        <begin position="122"/>
        <end position="173"/>
    </location>
</feature>
<dbReference type="AlphaFoldDB" id="A0A9Q3ECC3"/>
<dbReference type="EMBL" id="AVOT02027645">
    <property type="protein sequence ID" value="MBW0519796.1"/>
    <property type="molecule type" value="Genomic_DNA"/>
</dbReference>
<dbReference type="Proteomes" id="UP000765509">
    <property type="component" value="Unassembled WGS sequence"/>
</dbReference>
<comment type="caution">
    <text evidence="2">The sequence shown here is derived from an EMBL/GenBank/DDBJ whole genome shotgun (WGS) entry which is preliminary data.</text>
</comment>
<feature type="compositionally biased region" description="Pro residues" evidence="1">
    <location>
        <begin position="159"/>
        <end position="173"/>
    </location>
</feature>
<evidence type="ECO:0000313" key="2">
    <source>
        <dbReference type="EMBL" id="MBW0519796.1"/>
    </source>
</evidence>
<sequence length="173" mass="18957">MPKTKPTESPATRHSHSLHALRENSAAPDGWRTYSVNPPNTMSHLFHAQVHPLNHMRTFQLVSLKPMWLQCIHQRNLLVSTFLFFSFFPVPKFPSPLLGPSPADPTTPCLVIIINNTPVGCPPPPPSSPFPKPTPPVPSSSTPTRVPSLESPPIALRTQPPPPPGTKLPSFPQ</sequence>
<dbReference type="PRINTS" id="PR01217">
    <property type="entry name" value="PRICHEXTENSN"/>
</dbReference>
<feature type="compositionally biased region" description="Pro residues" evidence="1">
    <location>
        <begin position="122"/>
        <end position="138"/>
    </location>
</feature>
<name>A0A9Q3ECC3_9BASI</name>
<keyword evidence="3" id="KW-1185">Reference proteome</keyword>
<feature type="region of interest" description="Disordered" evidence="1">
    <location>
        <begin position="1"/>
        <end position="22"/>
    </location>
</feature>